<dbReference type="InterPro" id="IPR050901">
    <property type="entry name" value="BP-dep_ABC_trans_perm"/>
</dbReference>
<keyword evidence="3 9" id="KW-0813">Transport</keyword>
<name>A0ABT4QDY4_9BACL</name>
<evidence type="ECO:0000256" key="3">
    <source>
        <dbReference type="ARBA" id="ARBA00022448"/>
    </source>
</evidence>
<feature type="domain" description="ABC transmembrane type-1" evidence="10">
    <location>
        <begin position="73"/>
        <end position="268"/>
    </location>
</feature>
<dbReference type="Pfam" id="PF00528">
    <property type="entry name" value="BPD_transp_1"/>
    <property type="match status" value="1"/>
</dbReference>
<evidence type="ECO:0000256" key="5">
    <source>
        <dbReference type="ARBA" id="ARBA00022597"/>
    </source>
</evidence>
<evidence type="ECO:0000313" key="11">
    <source>
        <dbReference type="EMBL" id="MCZ8515085.1"/>
    </source>
</evidence>
<comment type="caution">
    <text evidence="11">The sequence shown here is derived from an EMBL/GenBank/DDBJ whole genome shotgun (WGS) entry which is preliminary data.</text>
</comment>
<feature type="transmembrane region" description="Helical" evidence="9">
    <location>
        <begin position="245"/>
        <end position="268"/>
    </location>
</feature>
<evidence type="ECO:0000256" key="4">
    <source>
        <dbReference type="ARBA" id="ARBA00022475"/>
    </source>
</evidence>
<feature type="transmembrane region" description="Helical" evidence="9">
    <location>
        <begin position="189"/>
        <end position="210"/>
    </location>
</feature>
<keyword evidence="4" id="KW-1003">Cell membrane</keyword>
<dbReference type="PROSITE" id="PS50928">
    <property type="entry name" value="ABC_TM1"/>
    <property type="match status" value="1"/>
</dbReference>
<evidence type="ECO:0000256" key="9">
    <source>
        <dbReference type="RuleBase" id="RU363032"/>
    </source>
</evidence>
<feature type="transmembrane region" description="Helical" evidence="9">
    <location>
        <begin position="12"/>
        <end position="33"/>
    </location>
</feature>
<accession>A0ABT4QDY4</accession>
<comment type="similarity">
    <text evidence="2">Belongs to the binding-protein-dependent transport system permease family. MalFG subfamily.</text>
</comment>
<sequence length="283" mass="31505">MSRVWKERWINFGLYISYVLITLFFMFPIFWIISMSFKTVPELFAIPPKLLPSKFMTLNYSFVLENTDILQSLKNSAQIVILTCIFTLLIAIPAAYGLSRFKFRLKQASLMSILVCQMISPVVIGVPLYRLFVQLGLFNNYVCLIAVYVAVELPFITWFLKGYLDAIPEDLDEAAIVDGCTKLQILSKIIFPVIIPGIASASILVLVQSWSQFVIPLILLDKSELFPVSVALVHLMATTEGSSTITIHFLAAASVLAIIPVMVVFIVLQRFIVGALTAGAVKG</sequence>
<keyword evidence="7 9" id="KW-1133">Transmembrane helix</keyword>
<dbReference type="Gene3D" id="1.10.3720.10">
    <property type="entry name" value="MetI-like"/>
    <property type="match status" value="1"/>
</dbReference>
<keyword evidence="6 9" id="KW-0812">Transmembrane</keyword>
<evidence type="ECO:0000259" key="10">
    <source>
        <dbReference type="PROSITE" id="PS50928"/>
    </source>
</evidence>
<dbReference type="InterPro" id="IPR000515">
    <property type="entry name" value="MetI-like"/>
</dbReference>
<keyword evidence="5" id="KW-0762">Sugar transport</keyword>
<evidence type="ECO:0000256" key="2">
    <source>
        <dbReference type="ARBA" id="ARBA00009047"/>
    </source>
</evidence>
<dbReference type="PANTHER" id="PTHR32243">
    <property type="entry name" value="MALTOSE TRANSPORT SYSTEM PERMEASE-RELATED"/>
    <property type="match status" value="1"/>
</dbReference>
<dbReference type="InterPro" id="IPR035906">
    <property type="entry name" value="MetI-like_sf"/>
</dbReference>
<dbReference type="RefSeq" id="WP_269883615.1">
    <property type="nucleotide sequence ID" value="NZ_JAQAGZ010000015.1"/>
</dbReference>
<proteinExistence type="inferred from homology"/>
<evidence type="ECO:0000313" key="12">
    <source>
        <dbReference type="Proteomes" id="UP001527882"/>
    </source>
</evidence>
<evidence type="ECO:0000256" key="8">
    <source>
        <dbReference type="ARBA" id="ARBA00023136"/>
    </source>
</evidence>
<organism evidence="11 12">
    <name type="scientific">Paenibacillus gyeongsangnamensis</name>
    <dbReference type="NCBI Taxonomy" id="3388067"/>
    <lineage>
        <taxon>Bacteria</taxon>
        <taxon>Bacillati</taxon>
        <taxon>Bacillota</taxon>
        <taxon>Bacilli</taxon>
        <taxon>Bacillales</taxon>
        <taxon>Paenibacillaceae</taxon>
        <taxon>Paenibacillus</taxon>
    </lineage>
</organism>
<dbReference type="EMBL" id="JAQAGZ010000015">
    <property type="protein sequence ID" value="MCZ8515085.1"/>
    <property type="molecule type" value="Genomic_DNA"/>
</dbReference>
<feature type="transmembrane region" description="Helical" evidence="9">
    <location>
        <begin position="110"/>
        <end position="132"/>
    </location>
</feature>
<dbReference type="SUPFAM" id="SSF161098">
    <property type="entry name" value="MetI-like"/>
    <property type="match status" value="1"/>
</dbReference>
<protein>
    <submittedName>
        <fullName evidence="11">Carbohydrate ABC transporter permease</fullName>
    </submittedName>
</protein>
<evidence type="ECO:0000256" key="7">
    <source>
        <dbReference type="ARBA" id="ARBA00022989"/>
    </source>
</evidence>
<evidence type="ECO:0000256" key="1">
    <source>
        <dbReference type="ARBA" id="ARBA00004651"/>
    </source>
</evidence>
<evidence type="ECO:0000256" key="6">
    <source>
        <dbReference type="ARBA" id="ARBA00022692"/>
    </source>
</evidence>
<feature type="transmembrane region" description="Helical" evidence="9">
    <location>
        <begin position="79"/>
        <end position="98"/>
    </location>
</feature>
<keyword evidence="12" id="KW-1185">Reference proteome</keyword>
<gene>
    <name evidence="11" type="ORF">O9H85_22210</name>
</gene>
<dbReference type="Proteomes" id="UP001527882">
    <property type="component" value="Unassembled WGS sequence"/>
</dbReference>
<comment type="subcellular location">
    <subcellularLocation>
        <location evidence="1 9">Cell membrane</location>
        <topology evidence="1 9">Multi-pass membrane protein</topology>
    </subcellularLocation>
</comment>
<dbReference type="PANTHER" id="PTHR32243:SF50">
    <property type="entry name" value="MALTOSE_MALTODEXTRIN TRANSPORT SYSTEM PERMEASE PROTEIN MALG"/>
    <property type="match status" value="1"/>
</dbReference>
<reference evidence="11 12" key="1">
    <citation type="submission" date="2022-12" db="EMBL/GenBank/DDBJ databases">
        <title>Draft genome sequence of Paenibacillus sp. dW9.</title>
        <authorList>
            <person name="Choi E.-W."/>
            <person name="Kim D.-U."/>
        </authorList>
    </citation>
    <scope>NUCLEOTIDE SEQUENCE [LARGE SCALE GENOMIC DNA]</scope>
    <source>
        <strain evidence="12">dW9</strain>
    </source>
</reference>
<keyword evidence="8 9" id="KW-0472">Membrane</keyword>
<dbReference type="CDD" id="cd06261">
    <property type="entry name" value="TM_PBP2"/>
    <property type="match status" value="1"/>
</dbReference>
<feature type="transmembrane region" description="Helical" evidence="9">
    <location>
        <begin position="138"/>
        <end position="160"/>
    </location>
</feature>